<protein>
    <submittedName>
        <fullName evidence="2">Uncharacterized protein</fullName>
    </submittedName>
</protein>
<sequence length="338" mass="36314">MRIPVTSPPSPTPLRDSEEVAEVSLYLTPYHFAKVRKQISEANEGRGGKTISTLASHQGEPYLIPGRVTGFSQVGIVPDDGVGRRGFLGDLPFPPPPLHSGAAPYSLQSPSSAMKTSMLTAAHISSFTLNNEVLRADEGKIRRECSNAGIHGQSETGDLRENPPTRGIHRHDSHLRKSGMTRPGIESGSPWWEASSLTAQPPRPLDSTCEQHVRPDNIDLSRVSHEDFTCRPQGYVFKSQASVDLATVSSREIPLRAVRLCVDRGGGGDLDPPLTTGGPVRSSSSPSPTPRTAGGTTDSGETWLASQTLPPSPAGEADKCRGCTRIFWELEPSAQRSI</sequence>
<feature type="compositionally biased region" description="Basic residues" evidence="1">
    <location>
        <begin position="167"/>
        <end position="179"/>
    </location>
</feature>
<accession>A0ABQ9G867</accession>
<proteinExistence type="predicted"/>
<feature type="compositionally biased region" description="Low complexity" evidence="1">
    <location>
        <begin position="270"/>
        <end position="296"/>
    </location>
</feature>
<comment type="caution">
    <text evidence="2">The sequence shown here is derived from an EMBL/GenBank/DDBJ whole genome shotgun (WGS) entry which is preliminary data.</text>
</comment>
<feature type="compositionally biased region" description="Polar residues" evidence="1">
    <location>
        <begin position="298"/>
        <end position="309"/>
    </location>
</feature>
<dbReference type="EMBL" id="JARBHB010000015">
    <property type="protein sequence ID" value="KAJ8867657.1"/>
    <property type="molecule type" value="Genomic_DNA"/>
</dbReference>
<evidence type="ECO:0000313" key="3">
    <source>
        <dbReference type="Proteomes" id="UP001159363"/>
    </source>
</evidence>
<feature type="region of interest" description="Disordered" evidence="1">
    <location>
        <begin position="148"/>
        <end position="211"/>
    </location>
</feature>
<keyword evidence="3" id="KW-1185">Reference proteome</keyword>
<organism evidence="2 3">
    <name type="scientific">Dryococelus australis</name>
    <dbReference type="NCBI Taxonomy" id="614101"/>
    <lineage>
        <taxon>Eukaryota</taxon>
        <taxon>Metazoa</taxon>
        <taxon>Ecdysozoa</taxon>
        <taxon>Arthropoda</taxon>
        <taxon>Hexapoda</taxon>
        <taxon>Insecta</taxon>
        <taxon>Pterygota</taxon>
        <taxon>Neoptera</taxon>
        <taxon>Polyneoptera</taxon>
        <taxon>Phasmatodea</taxon>
        <taxon>Verophasmatodea</taxon>
        <taxon>Anareolatae</taxon>
        <taxon>Phasmatidae</taxon>
        <taxon>Eurycanthinae</taxon>
        <taxon>Dryococelus</taxon>
    </lineage>
</organism>
<feature type="region of interest" description="Disordered" evidence="1">
    <location>
        <begin position="264"/>
        <end position="319"/>
    </location>
</feature>
<name>A0ABQ9G867_9NEOP</name>
<dbReference type="Proteomes" id="UP001159363">
    <property type="component" value="Chromosome 14"/>
</dbReference>
<reference evidence="2 3" key="1">
    <citation type="submission" date="2023-02" db="EMBL/GenBank/DDBJ databases">
        <title>LHISI_Scaffold_Assembly.</title>
        <authorList>
            <person name="Stuart O.P."/>
            <person name="Cleave R."/>
            <person name="Magrath M.J.L."/>
            <person name="Mikheyev A.S."/>
        </authorList>
    </citation>
    <scope>NUCLEOTIDE SEQUENCE [LARGE SCALE GENOMIC DNA]</scope>
    <source>
        <strain evidence="2">Daus_M_001</strain>
        <tissue evidence="2">Leg muscle</tissue>
    </source>
</reference>
<gene>
    <name evidence="2" type="ORF">PR048_031460</name>
</gene>
<evidence type="ECO:0000256" key="1">
    <source>
        <dbReference type="SAM" id="MobiDB-lite"/>
    </source>
</evidence>
<evidence type="ECO:0000313" key="2">
    <source>
        <dbReference type="EMBL" id="KAJ8867657.1"/>
    </source>
</evidence>